<dbReference type="AlphaFoldDB" id="A0A6B9G367"/>
<evidence type="ECO:0000313" key="2">
    <source>
        <dbReference type="Proteomes" id="UP000502005"/>
    </source>
</evidence>
<proteinExistence type="predicted"/>
<gene>
    <name evidence="1" type="ORF">CUN67_12435</name>
</gene>
<dbReference type="Proteomes" id="UP000502005">
    <property type="component" value="Chromosome"/>
</dbReference>
<dbReference type="EMBL" id="CP024768">
    <property type="protein sequence ID" value="QGY29693.1"/>
    <property type="molecule type" value="Genomic_DNA"/>
</dbReference>
<protein>
    <submittedName>
        <fullName evidence="1">RHS repeat-associated core domain-containing protein</fullName>
    </submittedName>
</protein>
<accession>A0A6B9G367</accession>
<sequence>MGLAGGGINLYAYVPNPLNWIDPLGLSPCKPTKGLPDAEPGQYNYRGIHKGHPEWDNALRGKVVPGNINSKLSADEHNLGGFSANSPYTSWTDDPNIARRFAGEDGVILRVKTGAPNAGDTWSWDISIDDYFEREILLKGIRSNGVEVFLP</sequence>
<evidence type="ECO:0000313" key="1">
    <source>
        <dbReference type="EMBL" id="QGY29693.1"/>
    </source>
</evidence>
<reference evidence="1 2" key="1">
    <citation type="submission" date="2017-11" db="EMBL/GenBank/DDBJ databases">
        <title>Genome sequence of Pantoea cypripedii NE1.</title>
        <authorList>
            <person name="Nascimento F.X."/>
        </authorList>
    </citation>
    <scope>NUCLEOTIDE SEQUENCE [LARGE SCALE GENOMIC DNA]</scope>
    <source>
        <strain evidence="1 2">NE1</strain>
    </source>
</reference>
<organism evidence="1 2">
    <name type="scientific">Pantoea cypripedii</name>
    <name type="common">Pectobacterium cypripedii</name>
    <name type="synonym">Erwinia cypripedii</name>
    <dbReference type="NCBI Taxonomy" id="55209"/>
    <lineage>
        <taxon>Bacteria</taxon>
        <taxon>Pseudomonadati</taxon>
        <taxon>Pseudomonadota</taxon>
        <taxon>Gammaproteobacteria</taxon>
        <taxon>Enterobacterales</taxon>
        <taxon>Erwiniaceae</taxon>
        <taxon>Pantoea</taxon>
    </lineage>
</organism>
<name>A0A6B9G367_PANCY</name>